<dbReference type="Pfam" id="PF13699">
    <property type="entry name" value="eCIS_core"/>
    <property type="match status" value="1"/>
</dbReference>
<protein>
    <submittedName>
        <fullName evidence="4">DUF4157 domain-containing protein</fullName>
    </submittedName>
</protein>
<evidence type="ECO:0000256" key="2">
    <source>
        <dbReference type="SAM" id="SignalP"/>
    </source>
</evidence>
<dbReference type="InterPro" id="IPR025295">
    <property type="entry name" value="eCIS_core_dom"/>
</dbReference>
<feature type="region of interest" description="Disordered" evidence="1">
    <location>
        <begin position="96"/>
        <end position="148"/>
    </location>
</feature>
<accession>A0ABU7LRY9</accession>
<keyword evidence="2" id="KW-0732">Signal</keyword>
<feature type="compositionally biased region" description="Polar residues" evidence="1">
    <location>
        <begin position="96"/>
        <end position="108"/>
    </location>
</feature>
<keyword evidence="5" id="KW-1185">Reference proteome</keyword>
<evidence type="ECO:0000313" key="4">
    <source>
        <dbReference type="EMBL" id="MEE2526657.1"/>
    </source>
</evidence>
<evidence type="ECO:0000313" key="5">
    <source>
        <dbReference type="Proteomes" id="UP001354971"/>
    </source>
</evidence>
<dbReference type="RefSeq" id="WP_330199319.1">
    <property type="nucleotide sequence ID" value="NZ_JAZDRP010000005.1"/>
</dbReference>
<feature type="compositionally biased region" description="Acidic residues" evidence="1">
    <location>
        <begin position="109"/>
        <end position="118"/>
    </location>
</feature>
<name>A0ABU7LRY9_9PROT</name>
<feature type="signal peptide" evidence="2">
    <location>
        <begin position="1"/>
        <end position="21"/>
    </location>
</feature>
<feature type="domain" description="eCIS core" evidence="3">
    <location>
        <begin position="29"/>
        <end position="100"/>
    </location>
</feature>
<proteinExistence type="predicted"/>
<evidence type="ECO:0000256" key="1">
    <source>
        <dbReference type="SAM" id="MobiDB-lite"/>
    </source>
</evidence>
<reference evidence="4 5" key="1">
    <citation type="submission" date="2024-01" db="EMBL/GenBank/DDBJ databases">
        <title>Hyphobacterium bacterium isolated from marine sediment.</title>
        <authorList>
            <person name="Zhao S."/>
        </authorList>
    </citation>
    <scope>NUCLEOTIDE SEQUENCE [LARGE SCALE GENOMIC DNA]</scope>
    <source>
        <strain evidence="5">HN65</strain>
    </source>
</reference>
<evidence type="ECO:0000259" key="3">
    <source>
        <dbReference type="Pfam" id="PF13699"/>
    </source>
</evidence>
<sequence length="148" mass="15559">MKIHKLCVVACVLAVPAPAIAQDNGSGAPVSDEARSGMEISLGSDFSNVAVHTDSSADSAADSAGARAFSNGRDITLGEAGSPDTGLMGHELSHVIQQRSSANPQSSEGSEDAETTGEAEERVPARLRHRNRNIDEEGEPRRRQRVPD</sequence>
<comment type="caution">
    <text evidence="4">The sequence shown here is derived from an EMBL/GenBank/DDBJ whole genome shotgun (WGS) entry which is preliminary data.</text>
</comment>
<dbReference type="EMBL" id="JAZDRP010000005">
    <property type="protein sequence ID" value="MEE2526657.1"/>
    <property type="molecule type" value="Genomic_DNA"/>
</dbReference>
<dbReference type="Proteomes" id="UP001354971">
    <property type="component" value="Unassembled WGS sequence"/>
</dbReference>
<gene>
    <name evidence="4" type="ORF">V0U79_09780</name>
</gene>
<feature type="chain" id="PRO_5045530458" evidence="2">
    <location>
        <begin position="22"/>
        <end position="148"/>
    </location>
</feature>
<organism evidence="4 5">
    <name type="scientific">Hyphobacterium lacteum</name>
    <dbReference type="NCBI Taxonomy" id="3116575"/>
    <lineage>
        <taxon>Bacteria</taxon>
        <taxon>Pseudomonadati</taxon>
        <taxon>Pseudomonadota</taxon>
        <taxon>Alphaproteobacteria</taxon>
        <taxon>Maricaulales</taxon>
        <taxon>Maricaulaceae</taxon>
        <taxon>Hyphobacterium</taxon>
    </lineage>
</organism>
<feature type="compositionally biased region" description="Basic and acidic residues" evidence="1">
    <location>
        <begin position="132"/>
        <end position="148"/>
    </location>
</feature>